<feature type="transmembrane region" description="Helical" evidence="9">
    <location>
        <begin position="873"/>
        <end position="896"/>
    </location>
</feature>
<keyword evidence="7 9" id="KW-0472">Membrane</keyword>
<evidence type="ECO:0000256" key="3">
    <source>
        <dbReference type="ARBA" id="ARBA00022692"/>
    </source>
</evidence>
<keyword evidence="12" id="KW-1185">Reference proteome</keyword>
<dbReference type="SUPFAM" id="SSF52540">
    <property type="entry name" value="P-loop containing nucleoside triphosphate hydrolases"/>
    <property type="match status" value="1"/>
</dbReference>
<keyword evidence="3 9" id="KW-0812">Transmembrane</keyword>
<feature type="region of interest" description="Disordered" evidence="8">
    <location>
        <begin position="1"/>
        <end position="58"/>
    </location>
</feature>
<dbReference type="Pfam" id="PF01061">
    <property type="entry name" value="ABC2_membrane"/>
    <property type="match status" value="1"/>
</dbReference>
<evidence type="ECO:0000256" key="9">
    <source>
        <dbReference type="SAM" id="Phobius"/>
    </source>
</evidence>
<dbReference type="GO" id="GO:0005524">
    <property type="term" value="F:ATP binding"/>
    <property type="evidence" value="ECO:0007669"/>
    <property type="project" value="UniProtKB-KW"/>
</dbReference>
<name>A0A6A5BZC2_NAEFO</name>
<evidence type="ECO:0000256" key="2">
    <source>
        <dbReference type="ARBA" id="ARBA00022448"/>
    </source>
</evidence>
<dbReference type="PANTHER" id="PTHR48041:SF91">
    <property type="entry name" value="ABC TRANSPORTER G FAMILY MEMBER 28"/>
    <property type="match status" value="1"/>
</dbReference>
<evidence type="ECO:0000313" key="11">
    <source>
        <dbReference type="EMBL" id="KAF0983503.1"/>
    </source>
</evidence>
<dbReference type="RefSeq" id="XP_044568216.1">
    <property type="nucleotide sequence ID" value="XM_044700880.1"/>
</dbReference>
<feature type="transmembrane region" description="Helical" evidence="9">
    <location>
        <begin position="928"/>
        <end position="951"/>
    </location>
</feature>
<gene>
    <name evidence="11" type="ORF">FDP41_010568</name>
</gene>
<evidence type="ECO:0000256" key="5">
    <source>
        <dbReference type="ARBA" id="ARBA00022840"/>
    </source>
</evidence>
<dbReference type="InterPro" id="IPR050352">
    <property type="entry name" value="ABCG_transporters"/>
</dbReference>
<accession>A0A6A5BZC2</accession>
<comment type="subcellular location">
    <subcellularLocation>
        <location evidence="1">Membrane</location>
        <topology evidence="1">Multi-pass membrane protein</topology>
    </subcellularLocation>
</comment>
<dbReference type="AlphaFoldDB" id="A0A6A5BZC2"/>
<feature type="domain" description="ABC transporter" evidence="10">
    <location>
        <begin position="369"/>
        <end position="601"/>
    </location>
</feature>
<evidence type="ECO:0000256" key="6">
    <source>
        <dbReference type="ARBA" id="ARBA00022989"/>
    </source>
</evidence>
<keyword evidence="6 9" id="KW-1133">Transmembrane helix</keyword>
<feature type="transmembrane region" description="Helical" evidence="9">
    <location>
        <begin position="903"/>
        <end position="922"/>
    </location>
</feature>
<evidence type="ECO:0000256" key="1">
    <source>
        <dbReference type="ARBA" id="ARBA00004141"/>
    </source>
</evidence>
<dbReference type="InterPro" id="IPR027417">
    <property type="entry name" value="P-loop_NTPase"/>
</dbReference>
<dbReference type="SMART" id="SM00382">
    <property type="entry name" value="AAA"/>
    <property type="match status" value="1"/>
</dbReference>
<dbReference type="EMBL" id="VFQX01000006">
    <property type="protein sequence ID" value="KAF0983503.1"/>
    <property type="molecule type" value="Genomic_DNA"/>
</dbReference>
<dbReference type="InterPro" id="IPR003593">
    <property type="entry name" value="AAA+_ATPase"/>
</dbReference>
<evidence type="ECO:0000259" key="10">
    <source>
        <dbReference type="PROSITE" id="PS50893"/>
    </source>
</evidence>
<dbReference type="OrthoDB" id="66620at2759"/>
<feature type="compositionally biased region" description="Low complexity" evidence="8">
    <location>
        <begin position="672"/>
        <end position="689"/>
    </location>
</feature>
<dbReference type="VEuPathDB" id="AmoebaDB:NF0082480"/>
<protein>
    <recommendedName>
        <fullName evidence="10">ABC transporter domain-containing protein</fullName>
    </recommendedName>
</protein>
<proteinExistence type="predicted"/>
<dbReference type="GO" id="GO:0016020">
    <property type="term" value="C:membrane"/>
    <property type="evidence" value="ECO:0007669"/>
    <property type="project" value="UniProtKB-SubCell"/>
</dbReference>
<feature type="compositionally biased region" description="Polar residues" evidence="8">
    <location>
        <begin position="10"/>
        <end position="20"/>
    </location>
</feature>
<evidence type="ECO:0000256" key="7">
    <source>
        <dbReference type="ARBA" id="ARBA00023136"/>
    </source>
</evidence>
<comment type="caution">
    <text evidence="11">The sequence shown here is derived from an EMBL/GenBank/DDBJ whole genome shotgun (WGS) entry which is preliminary data.</text>
</comment>
<evidence type="ECO:0000313" key="12">
    <source>
        <dbReference type="Proteomes" id="UP000444721"/>
    </source>
</evidence>
<feature type="transmembrane region" description="Helical" evidence="9">
    <location>
        <begin position="976"/>
        <end position="1001"/>
    </location>
</feature>
<feature type="transmembrane region" description="Helical" evidence="9">
    <location>
        <begin position="799"/>
        <end position="819"/>
    </location>
</feature>
<keyword evidence="4" id="KW-0547">Nucleotide-binding</keyword>
<feature type="compositionally biased region" description="Polar residues" evidence="8">
    <location>
        <begin position="29"/>
        <end position="44"/>
    </location>
</feature>
<dbReference type="GO" id="GO:0140359">
    <property type="term" value="F:ABC-type transporter activity"/>
    <property type="evidence" value="ECO:0007669"/>
    <property type="project" value="InterPro"/>
</dbReference>
<sequence length="1050" mass="117938">MSSAAAAFSNPLSNSSNDSVLSGVDGQIPSETSTTTPSNVLSNSSEDDIHKPHCVVPPSISRGGGAVIKAVVGGIHVHESSSSQQPMKRLICVLTSISTFVMIIFILAGLLVLPLLYFVNFLKHPERSETVIMTPYIPDSPSYPPNFTAPYLHANINITTPLNARFILFSFTANASVQAAVIRKQQALETFSDLAAKAALSLNTMSSFIFDKPLDRSIFVITPNTFGTRFFSLRLQNNSGMYDDESSEFNIATNTTIPRNTSTIYMIWRNTDNSLNPIELKFWYWLEYDNHAHLKAFTVGVVLIAVAVILISVVILNSKITSLVIYHLIRAIRPSGRKQFFKDFKKQLKTTSKSEFEEQNVLWTKGADITFQNLTFKSFSGKTILHPIHGILQAGRFTAIMGPSGSGKSTFVNSLCKRANNGKQSGKILIDNREITEETSKIIGFVTQEDIMAPHMTVREALEFSISYRKNRNSDKKKRISAVIERLGLSKVQNSFTKVCSGGEKRRTSIGIELCADTPVLILDEPTSGLDSESALSLCQTLRELSETCNLNIICVIHQPSFEILKQFHDIMLFNEGQLLFHAPVSTVVNVLRDKIPADEIRNNPADEILRTLIAPQGELLVEEIIIRKTQENAQCHFTSGSPNHFYTTESAEDMFQQHSNSTRAVHDDDSNPNNNNNNNQNIHNPNRNNNHHSDVAVIPIHKSINKSKRHNISEQAYRTAPFYIQFIICFVRSFKQFYRDWTTILIENGICLAIGVLIGQIFKGLSFAGAVPESLYMQCPISLRGNAMVPQSDLISPYSTFFNIAISLVSIMRGLLVFGNDMNNFKRECYSGLNCWMNYLAKDLVSMMVMLVLSLSFTAGLQVASPHTHFGILWMVIYGTMLASFPIGYIISYFFTPHTAQLAASLVVMIFFAMSGNQPSIPEMESYVFPFTYIHVISYLKYAKGLIFMLELETRRGTQTLDEVLKIYGFEIEALIYYVYALVFWVIVWRFISIYCLWAWKPRSLFSKIVYCVKLMMGIIYGPISNACSKVKITLKRMSNKRNDEKNVQ</sequence>
<feature type="region of interest" description="Disordered" evidence="8">
    <location>
        <begin position="657"/>
        <end position="693"/>
    </location>
</feature>
<dbReference type="InterPro" id="IPR013525">
    <property type="entry name" value="ABC2_TM"/>
</dbReference>
<dbReference type="Gene3D" id="3.40.50.300">
    <property type="entry name" value="P-loop containing nucleotide triphosphate hydrolases"/>
    <property type="match status" value="1"/>
</dbReference>
<feature type="transmembrane region" description="Helical" evidence="9">
    <location>
        <begin position="840"/>
        <end position="861"/>
    </location>
</feature>
<feature type="transmembrane region" description="Helical" evidence="9">
    <location>
        <begin position="90"/>
        <end position="119"/>
    </location>
</feature>
<feature type="transmembrane region" description="Helical" evidence="9">
    <location>
        <begin position="296"/>
        <end position="329"/>
    </location>
</feature>
<dbReference type="InterPro" id="IPR003439">
    <property type="entry name" value="ABC_transporter-like_ATP-bd"/>
</dbReference>
<dbReference type="VEuPathDB" id="AmoebaDB:FDP41_010568"/>
<evidence type="ECO:0000256" key="8">
    <source>
        <dbReference type="SAM" id="MobiDB-lite"/>
    </source>
</evidence>
<dbReference type="PANTHER" id="PTHR48041">
    <property type="entry name" value="ABC TRANSPORTER G FAMILY MEMBER 28"/>
    <property type="match status" value="1"/>
</dbReference>
<dbReference type="VEuPathDB" id="AmoebaDB:NfTy_013120"/>
<feature type="transmembrane region" description="Helical" evidence="9">
    <location>
        <begin position="1007"/>
        <end position="1029"/>
    </location>
</feature>
<dbReference type="GO" id="GO:0016887">
    <property type="term" value="F:ATP hydrolysis activity"/>
    <property type="evidence" value="ECO:0007669"/>
    <property type="project" value="InterPro"/>
</dbReference>
<reference evidence="11 12" key="1">
    <citation type="journal article" date="2019" name="Sci. Rep.">
        <title>Nanopore sequencing improves the draft genome of the human pathogenic amoeba Naegleria fowleri.</title>
        <authorList>
            <person name="Liechti N."/>
            <person name="Schurch N."/>
            <person name="Bruggmann R."/>
            <person name="Wittwer M."/>
        </authorList>
    </citation>
    <scope>NUCLEOTIDE SEQUENCE [LARGE SCALE GENOMIC DNA]</scope>
    <source>
        <strain evidence="11 12">ATCC 30894</strain>
    </source>
</reference>
<dbReference type="Pfam" id="PF00005">
    <property type="entry name" value="ABC_tran"/>
    <property type="match status" value="1"/>
</dbReference>
<feature type="transmembrane region" description="Helical" evidence="9">
    <location>
        <begin position="742"/>
        <end position="763"/>
    </location>
</feature>
<keyword evidence="5" id="KW-0067">ATP-binding</keyword>
<dbReference type="GeneID" id="68117783"/>
<dbReference type="PROSITE" id="PS50893">
    <property type="entry name" value="ABC_TRANSPORTER_2"/>
    <property type="match status" value="1"/>
</dbReference>
<keyword evidence="2" id="KW-0813">Transport</keyword>
<evidence type="ECO:0000256" key="4">
    <source>
        <dbReference type="ARBA" id="ARBA00022741"/>
    </source>
</evidence>
<dbReference type="Proteomes" id="UP000444721">
    <property type="component" value="Unassembled WGS sequence"/>
</dbReference>
<organism evidence="11 12">
    <name type="scientific">Naegleria fowleri</name>
    <name type="common">Brain eating amoeba</name>
    <dbReference type="NCBI Taxonomy" id="5763"/>
    <lineage>
        <taxon>Eukaryota</taxon>
        <taxon>Discoba</taxon>
        <taxon>Heterolobosea</taxon>
        <taxon>Tetramitia</taxon>
        <taxon>Eutetramitia</taxon>
        <taxon>Vahlkampfiidae</taxon>
        <taxon>Naegleria</taxon>
    </lineage>
</organism>